<evidence type="ECO:0000256" key="5">
    <source>
        <dbReference type="SAM" id="MobiDB-lite"/>
    </source>
</evidence>
<name>A0A1E2SNC3_LEIXY</name>
<dbReference type="EMBL" id="LNZG01000001">
    <property type="protein sequence ID" value="ODA91355.1"/>
    <property type="molecule type" value="Genomic_DNA"/>
</dbReference>
<organism evidence="8 9">
    <name type="scientific">Leifsonia xyli subsp. xyli</name>
    <dbReference type="NCBI Taxonomy" id="59736"/>
    <lineage>
        <taxon>Bacteria</taxon>
        <taxon>Bacillati</taxon>
        <taxon>Actinomycetota</taxon>
        <taxon>Actinomycetes</taxon>
        <taxon>Micrococcales</taxon>
        <taxon>Microbacteriaceae</taxon>
        <taxon>Leifsonia</taxon>
    </lineage>
</organism>
<comment type="caution">
    <text evidence="8">The sequence shown here is derived from an EMBL/GenBank/DDBJ whole genome shotgun (WGS) entry which is preliminary data.</text>
</comment>
<dbReference type="Proteomes" id="UP000094426">
    <property type="component" value="Unassembled WGS sequence"/>
</dbReference>
<dbReference type="SUPFAM" id="SSF54001">
    <property type="entry name" value="Cysteine proteinases"/>
    <property type="match status" value="1"/>
</dbReference>
<keyword evidence="4" id="KW-0788">Thiol protease</keyword>
<gene>
    <name evidence="8" type="ORF">ATY41_01345</name>
</gene>
<dbReference type="PANTHER" id="PTHR47053">
    <property type="entry name" value="MUREIN DD-ENDOPEPTIDASE MEPH-RELATED"/>
    <property type="match status" value="1"/>
</dbReference>
<dbReference type="Gene3D" id="3.90.1720.10">
    <property type="entry name" value="endopeptidase domain like (from Nostoc punctiforme)"/>
    <property type="match status" value="1"/>
</dbReference>
<dbReference type="Pfam" id="PF00877">
    <property type="entry name" value="NLPC_P60"/>
    <property type="match status" value="1"/>
</dbReference>
<dbReference type="PANTHER" id="PTHR47053:SF1">
    <property type="entry name" value="MUREIN DD-ENDOPEPTIDASE MEPH-RELATED"/>
    <property type="match status" value="1"/>
</dbReference>
<feature type="compositionally biased region" description="Low complexity" evidence="5">
    <location>
        <begin position="10"/>
        <end position="24"/>
    </location>
</feature>
<accession>A0A1E2SNC3</accession>
<dbReference type="InterPro" id="IPR038765">
    <property type="entry name" value="Papain-like_cys_pep_sf"/>
</dbReference>
<feature type="transmembrane region" description="Helical" evidence="6">
    <location>
        <begin position="34"/>
        <end position="58"/>
    </location>
</feature>
<dbReference type="PROSITE" id="PS51935">
    <property type="entry name" value="NLPC_P60"/>
    <property type="match status" value="1"/>
</dbReference>
<evidence type="ECO:0000313" key="9">
    <source>
        <dbReference type="Proteomes" id="UP000094426"/>
    </source>
</evidence>
<protein>
    <recommendedName>
        <fullName evidence="7">NlpC/P60 domain-containing protein</fullName>
    </recommendedName>
</protein>
<evidence type="ECO:0000256" key="3">
    <source>
        <dbReference type="ARBA" id="ARBA00022801"/>
    </source>
</evidence>
<evidence type="ECO:0000259" key="7">
    <source>
        <dbReference type="PROSITE" id="PS51935"/>
    </source>
</evidence>
<dbReference type="AlphaFoldDB" id="A0A1E2SNC3"/>
<comment type="similarity">
    <text evidence="1">Belongs to the peptidase C40 family.</text>
</comment>
<dbReference type="GO" id="GO:0006508">
    <property type="term" value="P:proteolysis"/>
    <property type="evidence" value="ECO:0007669"/>
    <property type="project" value="UniProtKB-KW"/>
</dbReference>
<proteinExistence type="inferred from homology"/>
<evidence type="ECO:0000256" key="4">
    <source>
        <dbReference type="ARBA" id="ARBA00022807"/>
    </source>
</evidence>
<dbReference type="OrthoDB" id="9815778at2"/>
<reference evidence="8 9" key="1">
    <citation type="submission" date="2015-11" db="EMBL/GenBank/DDBJ databases">
        <authorList>
            <person name="Zhang Y."/>
            <person name="Guo Z."/>
        </authorList>
    </citation>
    <scope>NUCLEOTIDE SEQUENCE [LARGE SCALE GENOMIC DNA]</scope>
    <source>
        <strain evidence="9">gdw1</strain>
    </source>
</reference>
<feature type="region of interest" description="Disordered" evidence="5">
    <location>
        <begin position="1"/>
        <end position="29"/>
    </location>
</feature>
<evidence type="ECO:0000256" key="6">
    <source>
        <dbReference type="SAM" id="Phobius"/>
    </source>
</evidence>
<evidence type="ECO:0000256" key="2">
    <source>
        <dbReference type="ARBA" id="ARBA00022670"/>
    </source>
</evidence>
<sequence>MVTRSTWGPAGSAVSSTGAAATAAKPDGKRKGGWALNVAAIGVATGIVATMSIPAFAFNPDEAGSSAFGPTAADSMKKAQSQSVEVSDVVSSTAGREAVSATTEQQLAAQKAAADAEVARQRAAVTLTRYATSYSGPSVQQFLAKPPYPDFSLDRVFSVAQQYVGTPYIYGGSTPAGFDCSGYVMYVYAQFGISLPHSVSGQAAQGKTISIEDARPGDLVIMPGHDGFYAGNGNILDAPTQGKAVSIRPIWTDNYRIVRLGI</sequence>
<keyword evidence="2" id="KW-0645">Protease</keyword>
<keyword evidence="6" id="KW-1133">Transmembrane helix</keyword>
<keyword evidence="6" id="KW-0812">Transmembrane</keyword>
<feature type="domain" description="NlpC/P60" evidence="7">
    <location>
        <begin position="150"/>
        <end position="262"/>
    </location>
</feature>
<dbReference type="InterPro" id="IPR051202">
    <property type="entry name" value="Peptidase_C40"/>
</dbReference>
<dbReference type="GO" id="GO:0008234">
    <property type="term" value="F:cysteine-type peptidase activity"/>
    <property type="evidence" value="ECO:0007669"/>
    <property type="project" value="UniProtKB-KW"/>
</dbReference>
<evidence type="ECO:0000313" key="8">
    <source>
        <dbReference type="EMBL" id="ODA91355.1"/>
    </source>
</evidence>
<keyword evidence="6" id="KW-0472">Membrane</keyword>
<evidence type="ECO:0000256" key="1">
    <source>
        <dbReference type="ARBA" id="ARBA00007074"/>
    </source>
</evidence>
<dbReference type="InterPro" id="IPR000064">
    <property type="entry name" value="NLP_P60_dom"/>
</dbReference>
<keyword evidence="3" id="KW-0378">Hydrolase</keyword>